<dbReference type="GO" id="GO:0000139">
    <property type="term" value="C:Golgi membrane"/>
    <property type="evidence" value="ECO:0007669"/>
    <property type="project" value="UniProtKB-SubCell"/>
</dbReference>
<dbReference type="GO" id="GO:0008146">
    <property type="term" value="F:sulfotransferase activity"/>
    <property type="evidence" value="ECO:0007669"/>
    <property type="project" value="InterPro"/>
</dbReference>
<dbReference type="InterPro" id="IPR018011">
    <property type="entry name" value="Carb_sulfotrans_8-10"/>
</dbReference>
<keyword evidence="3 9" id="KW-0808">Transferase</keyword>
<dbReference type="AlphaFoldDB" id="A0AAV2I5M6"/>
<dbReference type="Proteomes" id="UP001497497">
    <property type="component" value="Unassembled WGS sequence"/>
</dbReference>
<keyword evidence="11" id="KW-1185">Reference proteome</keyword>
<evidence type="ECO:0000256" key="6">
    <source>
        <dbReference type="ARBA" id="ARBA00023034"/>
    </source>
</evidence>
<comment type="subcellular location">
    <subcellularLocation>
        <location evidence="1 9">Golgi apparatus membrane</location>
        <topology evidence="1 9">Single-pass type II membrane protein</topology>
    </subcellularLocation>
</comment>
<comment type="similarity">
    <text evidence="2 9">Belongs to the sulfotransferase 2 family.</text>
</comment>
<dbReference type="PANTHER" id="PTHR12137:SF54">
    <property type="entry name" value="CARBOHYDRATE SULFOTRANSFERASE"/>
    <property type="match status" value="1"/>
</dbReference>
<evidence type="ECO:0000256" key="3">
    <source>
        <dbReference type="ARBA" id="ARBA00022679"/>
    </source>
</evidence>
<protein>
    <recommendedName>
        <fullName evidence="9">Carbohydrate sulfotransferase</fullName>
        <ecNumber evidence="9">2.8.2.-</ecNumber>
    </recommendedName>
</protein>
<comment type="caution">
    <text evidence="10">The sequence shown here is derived from an EMBL/GenBank/DDBJ whole genome shotgun (WGS) entry which is preliminary data.</text>
</comment>
<sequence length="481" mass="55258">MRARDICLVAPGLRTRRRWEIALYLSLLFGVGLLVFETLHARTWSGLYGDNKAQFGRYGDNKAQFGRYGDSMGQFGLHGDRVQSDTVEDDERQEVELTEFPGTRPESIASRKSRVICLCSLWSKIAFRPLVSHWRVSRKHQFLYCPVEKTASTFWRRFLHQLEYTSPMRSPFDVDVKSLYASRDKNLEVTESGEDLAALWSNTTKLLFVRDPYSRLYSAYVDKLLSPNPTYWNNWGKTAILKYRNTTAEAVRGDSCGDDVTFPEFIRYAVSQDGQSDTHVMSIYRLCTPCKVNYTVIGKMETFSRDTRHLLSVLRINESQLGLERMADDVTRDAVVDSVKDAMSRPWLDETLRCITRADVVRRIWRKLQIRGFVSWRFNYGIDPQTVTAMDGASLVEVLKQAVRASTNRTELGIQKRQAMVEAFSRVTPSQIAAIKRTFFLDFQMFDYDSSPPSLANSRTGVAAMTDAFDWRKDWDLSPAL</sequence>
<dbReference type="PANTHER" id="PTHR12137">
    <property type="entry name" value="CARBOHYDRATE SULFOTRANSFERASE"/>
    <property type="match status" value="1"/>
</dbReference>
<accession>A0AAV2I5M6</accession>
<evidence type="ECO:0000256" key="9">
    <source>
        <dbReference type="RuleBase" id="RU364020"/>
    </source>
</evidence>
<reference evidence="10 11" key="1">
    <citation type="submission" date="2024-04" db="EMBL/GenBank/DDBJ databases">
        <authorList>
            <consortium name="Genoscope - CEA"/>
            <person name="William W."/>
        </authorList>
    </citation>
    <scope>NUCLEOTIDE SEQUENCE [LARGE SCALE GENOMIC DNA]</scope>
</reference>
<evidence type="ECO:0000256" key="7">
    <source>
        <dbReference type="ARBA" id="ARBA00023136"/>
    </source>
</evidence>
<dbReference type="Pfam" id="PF03567">
    <property type="entry name" value="Sulfotransfer_2"/>
    <property type="match status" value="1"/>
</dbReference>
<keyword evidence="7 9" id="KW-0472">Membrane</keyword>
<keyword evidence="4 9" id="KW-0812">Transmembrane</keyword>
<feature type="transmembrane region" description="Helical" evidence="9">
    <location>
        <begin position="21"/>
        <end position="39"/>
    </location>
</feature>
<dbReference type="InterPro" id="IPR005331">
    <property type="entry name" value="Sulfotransferase"/>
</dbReference>
<evidence type="ECO:0000256" key="4">
    <source>
        <dbReference type="ARBA" id="ARBA00022692"/>
    </source>
</evidence>
<evidence type="ECO:0000313" key="10">
    <source>
        <dbReference type="EMBL" id="CAL1540575.1"/>
    </source>
</evidence>
<evidence type="ECO:0000313" key="11">
    <source>
        <dbReference type="Proteomes" id="UP001497497"/>
    </source>
</evidence>
<gene>
    <name evidence="10" type="ORF">GSLYS_00014224001</name>
</gene>
<proteinExistence type="inferred from homology"/>
<organism evidence="10 11">
    <name type="scientific">Lymnaea stagnalis</name>
    <name type="common">Great pond snail</name>
    <name type="synonym">Helix stagnalis</name>
    <dbReference type="NCBI Taxonomy" id="6523"/>
    <lineage>
        <taxon>Eukaryota</taxon>
        <taxon>Metazoa</taxon>
        <taxon>Spiralia</taxon>
        <taxon>Lophotrochozoa</taxon>
        <taxon>Mollusca</taxon>
        <taxon>Gastropoda</taxon>
        <taxon>Heterobranchia</taxon>
        <taxon>Euthyneura</taxon>
        <taxon>Panpulmonata</taxon>
        <taxon>Hygrophila</taxon>
        <taxon>Lymnaeoidea</taxon>
        <taxon>Lymnaeidae</taxon>
        <taxon>Lymnaea</taxon>
    </lineage>
</organism>
<evidence type="ECO:0000256" key="1">
    <source>
        <dbReference type="ARBA" id="ARBA00004323"/>
    </source>
</evidence>
<evidence type="ECO:0000256" key="2">
    <source>
        <dbReference type="ARBA" id="ARBA00006339"/>
    </source>
</evidence>
<keyword evidence="6 9" id="KW-0333">Golgi apparatus</keyword>
<name>A0AAV2I5M6_LYMST</name>
<evidence type="ECO:0000256" key="5">
    <source>
        <dbReference type="ARBA" id="ARBA00022989"/>
    </source>
</evidence>
<dbReference type="EMBL" id="CAXITT010000388">
    <property type="protein sequence ID" value="CAL1540575.1"/>
    <property type="molecule type" value="Genomic_DNA"/>
</dbReference>
<keyword evidence="9" id="KW-0735">Signal-anchor</keyword>
<dbReference type="GO" id="GO:0016051">
    <property type="term" value="P:carbohydrate biosynthetic process"/>
    <property type="evidence" value="ECO:0007669"/>
    <property type="project" value="InterPro"/>
</dbReference>
<dbReference type="EC" id="2.8.2.-" evidence="9"/>
<evidence type="ECO:0000256" key="8">
    <source>
        <dbReference type="ARBA" id="ARBA00023180"/>
    </source>
</evidence>
<keyword evidence="9" id="KW-0119">Carbohydrate metabolism</keyword>
<keyword evidence="5 9" id="KW-1133">Transmembrane helix</keyword>
<keyword evidence="8 9" id="KW-0325">Glycoprotein</keyword>